<comment type="caution">
    <text evidence="2">The sequence shown here is derived from an EMBL/GenBank/DDBJ whole genome shotgun (WGS) entry which is preliminary data.</text>
</comment>
<keyword evidence="3" id="KW-1185">Reference proteome</keyword>
<dbReference type="EMBL" id="PGEM01000222">
    <property type="protein sequence ID" value="PPJ61489.1"/>
    <property type="molecule type" value="Genomic_DNA"/>
</dbReference>
<dbReference type="GO" id="GO:0003916">
    <property type="term" value="F:DNA topoisomerase activity"/>
    <property type="evidence" value="ECO:0007669"/>
    <property type="project" value="InterPro"/>
</dbReference>
<gene>
    <name evidence="2" type="ORF">CUN59_20670</name>
</gene>
<sequence length="160" mass="18502">NKDFNPNGEIKKEHYHILLSADGPITYNQVIKIIEPLNAPIPKKVGSAKGLIRYMAHLDNPEKFQYSIDEIIGHGGADIASYFELTKTDKMTVMKEIIEYIYENKIDNYADFLMTCISTSDEWFDVAINYNTLAINKMIDGIWQKQNRAKVESYKYRNNL</sequence>
<dbReference type="GO" id="GO:0003677">
    <property type="term" value="F:DNA binding"/>
    <property type="evidence" value="ECO:0007669"/>
    <property type="project" value="InterPro"/>
</dbReference>
<dbReference type="AlphaFoldDB" id="A0A2S6CP47"/>
<dbReference type="InterPro" id="IPR002631">
    <property type="entry name" value="Plasmid_rep_OBD"/>
</dbReference>
<feature type="non-terminal residue" evidence="2">
    <location>
        <position position="1"/>
    </location>
</feature>
<reference evidence="2 3" key="1">
    <citation type="submission" date="2018-02" db="EMBL/GenBank/DDBJ databases">
        <title>Discovery of a pederin family compound in a non-symbiotic bloom-forming cyanobacterium.</title>
        <authorList>
            <person name="Kust A."/>
            <person name="Mares J."/>
            <person name="Jokela J."/>
            <person name="Urajova P."/>
            <person name="Hajek J."/>
            <person name="Saurav K."/>
            <person name="Voracova K."/>
            <person name="Fewer D.P."/>
            <person name="Haapaniemi E."/>
            <person name="Permi P."/>
            <person name="Rehakova K."/>
            <person name="Sivonen K."/>
            <person name="Hrouzek P."/>
        </authorList>
    </citation>
    <scope>NUCLEOTIDE SEQUENCE [LARGE SCALE GENOMIC DNA]</scope>
    <source>
        <strain evidence="2 3">CHARLIE-1</strain>
    </source>
</reference>
<evidence type="ECO:0000313" key="2">
    <source>
        <dbReference type="EMBL" id="PPJ61489.1"/>
    </source>
</evidence>
<dbReference type="OrthoDB" id="1550647at2"/>
<dbReference type="Proteomes" id="UP000239589">
    <property type="component" value="Unassembled WGS sequence"/>
</dbReference>
<name>A0A2S6CP47_9CYAN</name>
<evidence type="ECO:0000313" key="3">
    <source>
        <dbReference type="Proteomes" id="UP000239589"/>
    </source>
</evidence>
<protein>
    <submittedName>
        <fullName evidence="2">Replication protein</fullName>
    </submittedName>
</protein>
<evidence type="ECO:0000259" key="1">
    <source>
        <dbReference type="Pfam" id="PF01719"/>
    </source>
</evidence>
<organism evidence="2 3">
    <name type="scientific">Cuspidothrix issatschenkoi CHARLIE-1</name>
    <dbReference type="NCBI Taxonomy" id="2052836"/>
    <lineage>
        <taxon>Bacteria</taxon>
        <taxon>Bacillati</taxon>
        <taxon>Cyanobacteriota</taxon>
        <taxon>Cyanophyceae</taxon>
        <taxon>Nostocales</taxon>
        <taxon>Aphanizomenonaceae</taxon>
        <taxon>Cuspidothrix</taxon>
    </lineage>
</organism>
<dbReference type="GO" id="GO:0005727">
    <property type="term" value="C:extrachromosomal circular DNA"/>
    <property type="evidence" value="ECO:0007669"/>
    <property type="project" value="InterPro"/>
</dbReference>
<accession>A0A2S6CP47</accession>
<proteinExistence type="predicted"/>
<feature type="domain" description="Plasmid replication protein origin binding" evidence="1">
    <location>
        <begin position="2"/>
        <end position="79"/>
    </location>
</feature>
<dbReference type="Pfam" id="PF01719">
    <property type="entry name" value="Rep_OBD"/>
    <property type="match status" value="1"/>
</dbReference>
<dbReference type="Gene3D" id="3.40.1310.30">
    <property type="match status" value="1"/>
</dbReference>
<dbReference type="GO" id="GO:0006260">
    <property type="term" value="P:DNA replication"/>
    <property type="evidence" value="ECO:0007669"/>
    <property type="project" value="InterPro"/>
</dbReference>